<gene>
    <name evidence="3" type="primary">LOC110795500</name>
</gene>
<dbReference type="AlphaFoldDB" id="A0A9R0IVA4"/>
<evidence type="ECO:0000313" key="3">
    <source>
        <dbReference type="RefSeq" id="XP_021856206.1"/>
    </source>
</evidence>
<evidence type="ECO:0000256" key="1">
    <source>
        <dbReference type="SAM" id="SignalP"/>
    </source>
</evidence>
<dbReference type="PANTHER" id="PTHR37180:SF2">
    <property type="entry name" value="PRECURSOR OF CEP14"/>
    <property type="match status" value="1"/>
</dbReference>
<sequence>MARATAIVIIVALVFVGLLSMFTAPIEAARVLKETQKALYIEDTSLVTNALPKGTIPHSAPVLSETRKLFVAVHRSSDQLRYLQSVPSPGVGHH</sequence>
<keyword evidence="2" id="KW-1185">Reference proteome</keyword>
<dbReference type="InterPro" id="IPR038930">
    <property type="entry name" value="CEP13/CEP14"/>
</dbReference>
<feature type="chain" id="PRO_5040403679" evidence="1">
    <location>
        <begin position="29"/>
        <end position="94"/>
    </location>
</feature>
<dbReference type="GO" id="GO:0006995">
    <property type="term" value="P:cellular response to nitrogen starvation"/>
    <property type="evidence" value="ECO:0007669"/>
    <property type="project" value="InterPro"/>
</dbReference>
<feature type="signal peptide" evidence="1">
    <location>
        <begin position="1"/>
        <end position="28"/>
    </location>
</feature>
<dbReference type="PANTHER" id="PTHR37180">
    <property type="entry name" value="PRECURSOR OF CEP14"/>
    <property type="match status" value="1"/>
</dbReference>
<reference evidence="3" key="2">
    <citation type="submission" date="2025-08" db="UniProtKB">
        <authorList>
            <consortium name="RefSeq"/>
        </authorList>
    </citation>
    <scope>IDENTIFICATION</scope>
    <source>
        <tissue evidence="3">Leaf</tissue>
    </source>
</reference>
<dbReference type="RefSeq" id="XP_021856206.1">
    <property type="nucleotide sequence ID" value="XM_022000514.1"/>
</dbReference>
<reference evidence="2" key="1">
    <citation type="journal article" date="2021" name="Nat. Commun.">
        <title>Genomic analyses provide insights into spinach domestication and the genetic basis of agronomic traits.</title>
        <authorList>
            <person name="Cai X."/>
            <person name="Sun X."/>
            <person name="Xu C."/>
            <person name="Sun H."/>
            <person name="Wang X."/>
            <person name="Ge C."/>
            <person name="Zhang Z."/>
            <person name="Wang Q."/>
            <person name="Fei Z."/>
            <person name="Jiao C."/>
            <person name="Wang Q."/>
        </authorList>
    </citation>
    <scope>NUCLEOTIDE SEQUENCE [LARGE SCALE GENOMIC DNA]</scope>
    <source>
        <strain evidence="2">cv. Varoflay</strain>
    </source>
</reference>
<accession>A0A9R0IVA4</accession>
<name>A0A9R0IVA4_SPIOL</name>
<dbReference type="OrthoDB" id="1915362at2759"/>
<evidence type="ECO:0000313" key="2">
    <source>
        <dbReference type="Proteomes" id="UP000813463"/>
    </source>
</evidence>
<proteinExistence type="predicted"/>
<dbReference type="Proteomes" id="UP000813463">
    <property type="component" value="Chromosome 1"/>
</dbReference>
<keyword evidence="1" id="KW-0732">Signal</keyword>
<dbReference type="GO" id="GO:0006970">
    <property type="term" value="P:response to osmotic stress"/>
    <property type="evidence" value="ECO:0007669"/>
    <property type="project" value="InterPro"/>
</dbReference>
<dbReference type="KEGG" id="soe:110795500"/>
<protein>
    <submittedName>
        <fullName evidence="3">Precursor of CEP14</fullName>
    </submittedName>
</protein>
<dbReference type="GeneID" id="110795500"/>
<organism evidence="2 3">
    <name type="scientific">Spinacia oleracea</name>
    <name type="common">Spinach</name>
    <dbReference type="NCBI Taxonomy" id="3562"/>
    <lineage>
        <taxon>Eukaryota</taxon>
        <taxon>Viridiplantae</taxon>
        <taxon>Streptophyta</taxon>
        <taxon>Embryophyta</taxon>
        <taxon>Tracheophyta</taxon>
        <taxon>Spermatophyta</taxon>
        <taxon>Magnoliopsida</taxon>
        <taxon>eudicotyledons</taxon>
        <taxon>Gunneridae</taxon>
        <taxon>Pentapetalae</taxon>
        <taxon>Caryophyllales</taxon>
        <taxon>Chenopodiaceae</taxon>
        <taxon>Chenopodioideae</taxon>
        <taxon>Anserineae</taxon>
        <taxon>Spinacia</taxon>
    </lineage>
</organism>